<proteinExistence type="inferred from homology"/>
<dbReference type="InterPro" id="IPR035089">
    <property type="entry name" value="Phage_sheath_subtilisin"/>
</dbReference>
<dbReference type="Proteomes" id="UP000187012">
    <property type="component" value="Unassembled WGS sequence"/>
</dbReference>
<accession>A0A1N7S7H2</accession>
<feature type="region of interest" description="Disordered" evidence="2">
    <location>
        <begin position="197"/>
        <end position="227"/>
    </location>
</feature>
<dbReference type="EMBL" id="CYGX02000042">
    <property type="protein sequence ID" value="SIT43336.1"/>
    <property type="molecule type" value="Genomic_DNA"/>
</dbReference>
<comment type="similarity">
    <text evidence="1">Belongs to the myoviridae tail sheath protein family.</text>
</comment>
<feature type="region of interest" description="Disordered" evidence="2">
    <location>
        <begin position="126"/>
        <end position="180"/>
    </location>
</feature>
<keyword evidence="6" id="KW-1185">Reference proteome</keyword>
<gene>
    <name evidence="5" type="ORF">BN2475_420060</name>
</gene>
<feature type="domain" description="Tail sheath protein subtilisin-like" evidence="3">
    <location>
        <begin position="343"/>
        <end position="528"/>
    </location>
</feature>
<evidence type="ECO:0000313" key="6">
    <source>
        <dbReference type="Proteomes" id="UP000187012"/>
    </source>
</evidence>
<dbReference type="RefSeq" id="WP_094781075.1">
    <property type="nucleotide sequence ID" value="NZ_CYGX02000042.1"/>
</dbReference>
<dbReference type="PANTHER" id="PTHR35861">
    <property type="match status" value="1"/>
</dbReference>
<dbReference type="STRING" id="1247936.BN2475_420060"/>
<dbReference type="PANTHER" id="PTHR35861:SF1">
    <property type="entry name" value="PHAGE TAIL SHEATH PROTEIN"/>
    <property type="match status" value="1"/>
</dbReference>
<evidence type="ECO:0000256" key="2">
    <source>
        <dbReference type="SAM" id="MobiDB-lite"/>
    </source>
</evidence>
<evidence type="ECO:0000313" key="5">
    <source>
        <dbReference type="EMBL" id="SIT43336.1"/>
    </source>
</evidence>
<organism evidence="5 6">
    <name type="scientific">Paraburkholderia ribeironis</name>
    <dbReference type="NCBI Taxonomy" id="1247936"/>
    <lineage>
        <taxon>Bacteria</taxon>
        <taxon>Pseudomonadati</taxon>
        <taxon>Pseudomonadota</taxon>
        <taxon>Betaproteobacteria</taxon>
        <taxon>Burkholderiales</taxon>
        <taxon>Burkholderiaceae</taxon>
        <taxon>Paraburkholderia</taxon>
    </lineage>
</organism>
<dbReference type="Pfam" id="PF17482">
    <property type="entry name" value="Phage_sheath_1C"/>
    <property type="match status" value="1"/>
</dbReference>
<dbReference type="InterPro" id="IPR020287">
    <property type="entry name" value="Tail_sheath_C"/>
</dbReference>
<feature type="compositionally biased region" description="Basic and acidic residues" evidence="2">
    <location>
        <begin position="169"/>
        <end position="179"/>
    </location>
</feature>
<evidence type="ECO:0000259" key="4">
    <source>
        <dbReference type="Pfam" id="PF17482"/>
    </source>
</evidence>
<dbReference type="Pfam" id="PF04984">
    <property type="entry name" value="Phage_sheath_1"/>
    <property type="match status" value="1"/>
</dbReference>
<evidence type="ECO:0000259" key="3">
    <source>
        <dbReference type="Pfam" id="PF04984"/>
    </source>
</evidence>
<dbReference type="Gene3D" id="3.40.50.11780">
    <property type="match status" value="1"/>
</dbReference>
<dbReference type="OrthoDB" id="9767864at2"/>
<dbReference type="AlphaFoldDB" id="A0A1N7S7H2"/>
<evidence type="ECO:0000256" key="1">
    <source>
        <dbReference type="ARBA" id="ARBA00008005"/>
    </source>
</evidence>
<name>A0A1N7S7H2_9BURK</name>
<feature type="domain" description="Tail sheath protein C-terminal" evidence="4">
    <location>
        <begin position="532"/>
        <end position="637"/>
    </location>
</feature>
<sequence>MSSATYQTPGVYVEEVASAAQPIASVGTNVVGFIAVMPRKIYIPVPNPDYDPVVARAAHAIAALVERRAQLQKAGKLDAKAEERIQPQQDMATQAMKTALDAKDAELAEAKRKLTEAEAEVTTTKTALDAANTAAEEKKTALDNTTGDKKDARQASTDANRARSGAQDAHQKALDKADALNRSVDNMTRALNEARAEFEAVSASTPASTPAPAPAPAPGDQANPGATVDEPIEAPLDDEAFENRDVDAAMLAPSFLRPYILQEFEIKPDPLETKFCTNFTEYTQRFGTFSAYKNEPDQPYSNPDKWIFSPYFPGHHALTHAVNGFFKNGGTKAYVARIEDAADLDKVLEKFRSIDDLAIITAPGLPRNSDTWEALMSHAENRENCFAILDAPDVVNDGNDEDLYLQNLSYSSTDSLLPRPSKNAAFYFPHIEVVDPAKQLQDSDSSRKVGPKYRGRTYVAPSGHIAGIYARTDEERGVHKAPANCVVRGALEVKYYISKPIQAELNPQGVNALRLMNNAVTVWGARTMGGDANGEWKYVPVRRLFLFLQKSIEMGTQWIVFEPNDEALWGKIRLNITAFLTNVWRTGALFGTTPDQAFYVKCDAELNPPEVRDVGQVITEIGVAIVRPAEFVIFRITQSTGIGQS</sequence>
<dbReference type="InterPro" id="IPR052042">
    <property type="entry name" value="Tail_sheath_structural"/>
</dbReference>
<feature type="compositionally biased region" description="Basic and acidic residues" evidence="2">
    <location>
        <begin position="135"/>
        <end position="153"/>
    </location>
</feature>
<protein>
    <submittedName>
        <fullName evidence="5">Tail sheath protein</fullName>
    </submittedName>
</protein>
<reference evidence="5 6" key="1">
    <citation type="submission" date="2016-12" db="EMBL/GenBank/DDBJ databases">
        <authorList>
            <person name="Song W.-J."/>
            <person name="Kurnit D.M."/>
        </authorList>
    </citation>
    <scope>NUCLEOTIDE SEQUENCE [LARGE SCALE GENOMIC DNA]</scope>
    <source>
        <strain evidence="5 6">STM7296</strain>
    </source>
</reference>